<protein>
    <recommendedName>
        <fullName evidence="6">Aromatic ring-opening dioxygenase LigA</fullName>
    </recommendedName>
</protein>
<keyword evidence="2" id="KW-1133">Transmembrane helix</keyword>
<keyword evidence="2" id="KW-0812">Transmembrane</keyword>
<feature type="region of interest" description="Disordered" evidence="1">
    <location>
        <begin position="360"/>
        <end position="394"/>
    </location>
</feature>
<keyword evidence="2" id="KW-0472">Membrane</keyword>
<feature type="region of interest" description="Disordered" evidence="1">
    <location>
        <begin position="164"/>
        <end position="228"/>
    </location>
</feature>
<dbReference type="PATRIC" id="fig|66876.3.peg.1528"/>
<keyword evidence="5" id="KW-1185">Reference proteome</keyword>
<evidence type="ECO:0000256" key="3">
    <source>
        <dbReference type="SAM" id="SignalP"/>
    </source>
</evidence>
<keyword evidence="3" id="KW-0732">Signal</keyword>
<evidence type="ECO:0008006" key="6">
    <source>
        <dbReference type="Google" id="ProtNLM"/>
    </source>
</evidence>
<evidence type="ECO:0000256" key="2">
    <source>
        <dbReference type="SAM" id="Phobius"/>
    </source>
</evidence>
<organism evidence="4 5">
    <name type="scientific">Streptomyces chattanoogensis</name>
    <dbReference type="NCBI Taxonomy" id="66876"/>
    <lineage>
        <taxon>Bacteria</taxon>
        <taxon>Bacillati</taxon>
        <taxon>Actinomycetota</taxon>
        <taxon>Actinomycetes</taxon>
        <taxon>Kitasatosporales</taxon>
        <taxon>Streptomycetaceae</taxon>
        <taxon>Streptomyces</taxon>
    </lineage>
</organism>
<feature type="compositionally biased region" description="Low complexity" evidence="1">
    <location>
        <begin position="429"/>
        <end position="458"/>
    </location>
</feature>
<reference evidence="5" key="1">
    <citation type="submission" date="2015-07" db="EMBL/GenBank/DDBJ databases">
        <authorList>
            <person name="Ju K.-S."/>
            <person name="Doroghazi J.R."/>
            <person name="Metcalf W.W."/>
        </authorList>
    </citation>
    <scope>NUCLEOTIDE SEQUENCE [LARGE SCALE GENOMIC DNA]</scope>
    <source>
        <strain evidence="5">NRRL ISP-5002</strain>
    </source>
</reference>
<feature type="transmembrane region" description="Helical" evidence="2">
    <location>
        <begin position="400"/>
        <end position="421"/>
    </location>
</feature>
<gene>
    <name evidence="4" type="ORF">ADL29_06960</name>
</gene>
<evidence type="ECO:0000256" key="1">
    <source>
        <dbReference type="SAM" id="MobiDB-lite"/>
    </source>
</evidence>
<sequence length="470" mass="49295">MVTGRGTNAGLAVLAALAMVTVMPGTVGVASAEDVPSYKTAAPRISGTADTAHAPELEPGLHTDVIGRGETKIYAVPLDAENSGYFSAVAAPKPGSKVENIKDKLTVKVQDREGITCGSESSQYFHAEGTAYPIGDYASREIGGGRTECQKAGPYYVVVTREGSATSGTGDWPIELGYIKEPPVKGSTPSPPPEDSSSTVTPAPPSATDKRRAHGGTGFNDAGAIGTGVWNDRIRPGETRFYKVPVDWGQRLNLSAELPNAPSSSSSSMVSHALGLNIFNPARGAVVEDNFVSYYGKGASAEKYTDPVEYANRFRTTEMAKAMRFAGWYYLEVTLNSAARQYFPQGADLTLRVDVRGSAKPGPAYTAPVPKFTVTDQDREAARTGRTPQEAESSGTLRTVAYAGIGTGVVLLTGLGAWTLVARRRAAGAPAVPGTPGTAGTLPGQAQQPPQPLEAQQGDSTQQARSPRGW</sequence>
<evidence type="ECO:0000313" key="5">
    <source>
        <dbReference type="Proteomes" id="UP000037982"/>
    </source>
</evidence>
<evidence type="ECO:0000313" key="4">
    <source>
        <dbReference type="EMBL" id="KPC65408.1"/>
    </source>
</evidence>
<dbReference type="RefSeq" id="WP_053922846.1">
    <property type="nucleotide sequence ID" value="NZ_LGKG01000035.1"/>
</dbReference>
<feature type="chain" id="PRO_5005863541" description="Aromatic ring-opening dioxygenase LigA" evidence="3">
    <location>
        <begin position="33"/>
        <end position="470"/>
    </location>
</feature>
<comment type="caution">
    <text evidence="4">The sequence shown here is derived from an EMBL/GenBank/DDBJ whole genome shotgun (WGS) entry which is preliminary data.</text>
</comment>
<dbReference type="EMBL" id="LGKG01000035">
    <property type="protein sequence ID" value="KPC65408.1"/>
    <property type="molecule type" value="Genomic_DNA"/>
</dbReference>
<proteinExistence type="predicted"/>
<feature type="signal peptide" evidence="3">
    <location>
        <begin position="1"/>
        <end position="32"/>
    </location>
</feature>
<accession>A0A0N0XYB2</accession>
<dbReference type="AlphaFoldDB" id="A0A0N0XYB2"/>
<dbReference type="Proteomes" id="UP000037982">
    <property type="component" value="Unassembled WGS sequence"/>
</dbReference>
<feature type="compositionally biased region" description="Polar residues" evidence="1">
    <location>
        <begin position="459"/>
        <end position="470"/>
    </location>
</feature>
<name>A0A0N0XYB2_9ACTN</name>
<feature type="region of interest" description="Disordered" evidence="1">
    <location>
        <begin position="429"/>
        <end position="470"/>
    </location>
</feature>